<keyword evidence="1" id="KW-0812">Transmembrane</keyword>
<accession>L1JZU7</accession>
<reference evidence="4" key="3">
    <citation type="submission" date="2016-03" db="UniProtKB">
        <authorList>
            <consortium name="EnsemblProtists"/>
        </authorList>
    </citation>
    <scope>IDENTIFICATION</scope>
</reference>
<dbReference type="AlphaFoldDB" id="L1JZU7"/>
<feature type="transmembrane region" description="Helical" evidence="1">
    <location>
        <begin position="203"/>
        <end position="222"/>
    </location>
</feature>
<dbReference type="OMA" id="RECHPSI"/>
<gene>
    <name evidence="3" type="ORF">GUITHDRAFT_160930</name>
</gene>
<evidence type="ECO:0000313" key="5">
    <source>
        <dbReference type="Proteomes" id="UP000011087"/>
    </source>
</evidence>
<dbReference type="HOGENOM" id="CLU_409090_0_0_1"/>
<dbReference type="Pfam" id="PF03109">
    <property type="entry name" value="ABC1"/>
    <property type="match status" value="1"/>
</dbReference>
<dbReference type="STRING" id="905079.L1JZU7"/>
<evidence type="ECO:0000259" key="2">
    <source>
        <dbReference type="Pfam" id="PF03109"/>
    </source>
</evidence>
<dbReference type="InterPro" id="IPR004147">
    <property type="entry name" value="ABC1_dom"/>
</dbReference>
<dbReference type="PANTHER" id="PTHR45890:SF1">
    <property type="entry name" value="AARF DOMAIN CONTAINING KINASE 2"/>
    <property type="match status" value="1"/>
</dbReference>
<dbReference type="InterPro" id="IPR011009">
    <property type="entry name" value="Kinase-like_dom_sf"/>
</dbReference>
<name>L1JZU7_GUITC</name>
<evidence type="ECO:0000256" key="1">
    <source>
        <dbReference type="SAM" id="Phobius"/>
    </source>
</evidence>
<dbReference type="EMBL" id="JH992969">
    <property type="protein sequence ID" value="EKX53799.1"/>
    <property type="molecule type" value="Genomic_DNA"/>
</dbReference>
<keyword evidence="1" id="KW-0472">Membrane</keyword>
<feature type="domain" description="ABC1 atypical kinase-like" evidence="2">
    <location>
        <begin position="279"/>
        <end position="548"/>
    </location>
</feature>
<protein>
    <recommendedName>
        <fullName evidence="2">ABC1 atypical kinase-like domain-containing protein</fullName>
    </recommendedName>
</protein>
<dbReference type="OrthoDB" id="10250480at2759"/>
<dbReference type="Proteomes" id="UP000011087">
    <property type="component" value="Unassembled WGS sequence"/>
</dbReference>
<reference evidence="5" key="2">
    <citation type="submission" date="2012-11" db="EMBL/GenBank/DDBJ databases">
        <authorList>
            <person name="Kuo A."/>
            <person name="Curtis B.A."/>
            <person name="Tanifuji G."/>
            <person name="Burki F."/>
            <person name="Gruber A."/>
            <person name="Irimia M."/>
            <person name="Maruyama S."/>
            <person name="Arias M.C."/>
            <person name="Ball S.G."/>
            <person name="Gile G.H."/>
            <person name="Hirakawa Y."/>
            <person name="Hopkins J.F."/>
            <person name="Rensing S.A."/>
            <person name="Schmutz J."/>
            <person name="Symeonidi A."/>
            <person name="Elias M."/>
            <person name="Eveleigh R.J."/>
            <person name="Herman E.K."/>
            <person name="Klute M.J."/>
            <person name="Nakayama T."/>
            <person name="Obornik M."/>
            <person name="Reyes-Prieto A."/>
            <person name="Armbrust E.V."/>
            <person name="Aves S.J."/>
            <person name="Beiko R.G."/>
            <person name="Coutinho P."/>
            <person name="Dacks J.B."/>
            <person name="Durnford D.G."/>
            <person name="Fast N.M."/>
            <person name="Green B.R."/>
            <person name="Grisdale C."/>
            <person name="Hempe F."/>
            <person name="Henrissat B."/>
            <person name="Hoppner M.P."/>
            <person name="Ishida K.-I."/>
            <person name="Kim E."/>
            <person name="Koreny L."/>
            <person name="Kroth P.G."/>
            <person name="Liu Y."/>
            <person name="Malik S.-B."/>
            <person name="Maier U.G."/>
            <person name="McRose D."/>
            <person name="Mock T."/>
            <person name="Neilson J.A."/>
            <person name="Onodera N.T."/>
            <person name="Poole A.M."/>
            <person name="Pritham E.J."/>
            <person name="Richards T.A."/>
            <person name="Rocap G."/>
            <person name="Roy S.W."/>
            <person name="Sarai C."/>
            <person name="Schaack S."/>
            <person name="Shirato S."/>
            <person name="Slamovits C.H."/>
            <person name="Spencer D.F."/>
            <person name="Suzuki S."/>
            <person name="Worden A.Z."/>
            <person name="Zauner S."/>
            <person name="Barry K."/>
            <person name="Bell C."/>
            <person name="Bharti A.K."/>
            <person name="Crow J.A."/>
            <person name="Grimwood J."/>
            <person name="Kramer R."/>
            <person name="Lindquist E."/>
            <person name="Lucas S."/>
            <person name="Salamov A."/>
            <person name="McFadden G.I."/>
            <person name="Lane C.E."/>
            <person name="Keeling P.J."/>
            <person name="Gray M.W."/>
            <person name="Grigoriev I.V."/>
            <person name="Archibald J.M."/>
        </authorList>
    </citation>
    <scope>NUCLEOTIDE SEQUENCE</scope>
    <source>
        <strain evidence="5">CCMP2712</strain>
    </source>
</reference>
<organism evidence="3">
    <name type="scientific">Guillardia theta (strain CCMP2712)</name>
    <name type="common">Cryptophyte</name>
    <dbReference type="NCBI Taxonomy" id="905079"/>
    <lineage>
        <taxon>Eukaryota</taxon>
        <taxon>Cryptophyceae</taxon>
        <taxon>Pyrenomonadales</taxon>
        <taxon>Geminigeraceae</taxon>
        <taxon>Guillardia</taxon>
    </lineage>
</organism>
<dbReference type="PaxDb" id="55529-EKX53799"/>
<dbReference type="RefSeq" id="XP_005840779.1">
    <property type="nucleotide sequence ID" value="XM_005840722.1"/>
</dbReference>
<evidence type="ECO:0000313" key="3">
    <source>
        <dbReference type="EMBL" id="EKX53799.1"/>
    </source>
</evidence>
<keyword evidence="1" id="KW-1133">Transmembrane helix</keyword>
<dbReference type="PANTHER" id="PTHR45890">
    <property type="entry name" value="AARF DOMAIN CONTAINING KINASE 2 (PREDICTED)"/>
    <property type="match status" value="1"/>
</dbReference>
<dbReference type="EnsemblProtists" id="EKX53799">
    <property type="protein sequence ID" value="EKX53799"/>
    <property type="gene ID" value="GUITHDRAFT_160930"/>
</dbReference>
<keyword evidence="5" id="KW-1185">Reference proteome</keyword>
<sequence length="672" mass="76025">MGSRLHHTIAKLRLCIYPSTVRDAIRAGMKCNSSSHRVEKNMSASWIALNLENKALLSKLFLKESNGSMALRRVSRFSKEQQGVSRCLHMARGPGEQGAAVSTMIRVKSFPWGSQRQNLTQIRMFTAGNGSQSARSSSSWGYILALSVAAGTGSYLIHERLNKQSNVEASRLHPFEEISPEDFEHPFKKRPIWFRMWIVTKRLLFLIVTFTPFAFITFQYLMDQSEKTRERWLNSLVSTFEAAGCSFQKFGQWMSMRPDMLPPDVIEAFSKLREDHDMAHNETVIQESLGKSIDDVFEFFDPRPVASGTVAQVHRARLRAEMTQSGQAMDVAVKIRHPNVVDETFVDIDLIFAFVNTLGEVAGHLTIPFKKDEFHSVLQRQVDFRWEGYNLTKFGNNFKCLSYEEFADHDVSKEIFFPEVHHHLVSPSLLVESWAPGKTVAQYFSELGEGFVQISEGKGLRNPVFDKKVHTMKRELASLIYDGVMKMFLRDNYIHGDLHGGNILYSQQDGKVTILDAGVVVAIDPHWREKFHDFLFSLCTGNVRTLTQRLLEFNEAKEVDEKSFAQDIRATTEKWIGIGNRAPNGGPVMLGDFVGEILFKIQKHHLHLRGDVASTIVTMSLVEGLVKQLDPEFDVVGAAIPYFARYALAPATSFGMPSSPLEPEPHAFPLLD</sequence>
<dbReference type="InterPro" id="IPR052402">
    <property type="entry name" value="ADCK_kinase"/>
</dbReference>
<dbReference type="Gene3D" id="1.10.510.10">
    <property type="entry name" value="Transferase(Phosphotransferase) domain 1"/>
    <property type="match status" value="1"/>
</dbReference>
<proteinExistence type="predicted"/>
<dbReference type="eggNOG" id="KOG1236">
    <property type="taxonomic scope" value="Eukaryota"/>
</dbReference>
<dbReference type="KEGG" id="gtt:GUITHDRAFT_160930"/>
<reference evidence="3 5" key="1">
    <citation type="journal article" date="2012" name="Nature">
        <title>Algal genomes reveal evolutionary mosaicism and the fate of nucleomorphs.</title>
        <authorList>
            <consortium name="DOE Joint Genome Institute"/>
            <person name="Curtis B.A."/>
            <person name="Tanifuji G."/>
            <person name="Burki F."/>
            <person name="Gruber A."/>
            <person name="Irimia M."/>
            <person name="Maruyama S."/>
            <person name="Arias M.C."/>
            <person name="Ball S.G."/>
            <person name="Gile G.H."/>
            <person name="Hirakawa Y."/>
            <person name="Hopkins J.F."/>
            <person name="Kuo A."/>
            <person name="Rensing S.A."/>
            <person name="Schmutz J."/>
            <person name="Symeonidi A."/>
            <person name="Elias M."/>
            <person name="Eveleigh R.J."/>
            <person name="Herman E.K."/>
            <person name="Klute M.J."/>
            <person name="Nakayama T."/>
            <person name="Obornik M."/>
            <person name="Reyes-Prieto A."/>
            <person name="Armbrust E.V."/>
            <person name="Aves S.J."/>
            <person name="Beiko R.G."/>
            <person name="Coutinho P."/>
            <person name="Dacks J.B."/>
            <person name="Durnford D.G."/>
            <person name="Fast N.M."/>
            <person name="Green B.R."/>
            <person name="Grisdale C.J."/>
            <person name="Hempel F."/>
            <person name="Henrissat B."/>
            <person name="Hoppner M.P."/>
            <person name="Ishida K."/>
            <person name="Kim E."/>
            <person name="Koreny L."/>
            <person name="Kroth P.G."/>
            <person name="Liu Y."/>
            <person name="Malik S.B."/>
            <person name="Maier U.G."/>
            <person name="McRose D."/>
            <person name="Mock T."/>
            <person name="Neilson J.A."/>
            <person name="Onodera N.T."/>
            <person name="Poole A.M."/>
            <person name="Pritham E.J."/>
            <person name="Richards T.A."/>
            <person name="Rocap G."/>
            <person name="Roy S.W."/>
            <person name="Sarai C."/>
            <person name="Schaack S."/>
            <person name="Shirato S."/>
            <person name="Slamovits C.H."/>
            <person name="Spencer D.F."/>
            <person name="Suzuki S."/>
            <person name="Worden A.Z."/>
            <person name="Zauner S."/>
            <person name="Barry K."/>
            <person name="Bell C."/>
            <person name="Bharti A.K."/>
            <person name="Crow J.A."/>
            <person name="Grimwood J."/>
            <person name="Kramer R."/>
            <person name="Lindquist E."/>
            <person name="Lucas S."/>
            <person name="Salamov A."/>
            <person name="McFadden G.I."/>
            <person name="Lane C.E."/>
            <person name="Keeling P.J."/>
            <person name="Gray M.W."/>
            <person name="Grigoriev I.V."/>
            <person name="Archibald J.M."/>
        </authorList>
    </citation>
    <scope>NUCLEOTIDE SEQUENCE</scope>
    <source>
        <strain evidence="3 5">CCMP2712</strain>
    </source>
</reference>
<evidence type="ECO:0000313" key="4">
    <source>
        <dbReference type="EnsemblProtists" id="EKX53799"/>
    </source>
</evidence>
<dbReference type="SUPFAM" id="SSF56112">
    <property type="entry name" value="Protein kinase-like (PK-like)"/>
    <property type="match status" value="1"/>
</dbReference>
<dbReference type="GeneID" id="17310299"/>